<dbReference type="GO" id="GO:0009003">
    <property type="term" value="F:signal peptidase activity"/>
    <property type="evidence" value="ECO:0007669"/>
    <property type="project" value="UniProtKB-EC"/>
</dbReference>
<reference evidence="9 10" key="1">
    <citation type="journal article" date="2020" name="Front. Microbiol.">
        <title>Design of Bacterial Strain-Specific qPCR Assays Using NGS Data and Publicly Available Resources and Its Application to Track Biocontrol Strains.</title>
        <authorList>
            <person name="Hernandez I."/>
            <person name="Sant C."/>
            <person name="Martinez R."/>
            <person name="Fernandez C."/>
        </authorList>
    </citation>
    <scope>NUCLEOTIDE SEQUENCE [LARGE SCALE GENOMIC DNA]</scope>
    <source>
        <strain evidence="9 10">B24</strain>
    </source>
</reference>
<comment type="catalytic activity">
    <reaction evidence="1 7">
        <text>Cleavage of hydrophobic, N-terminal signal or leader sequences from secreted and periplasmic proteins.</text>
        <dbReference type="EC" id="3.4.21.89"/>
    </reaction>
</comment>
<protein>
    <recommendedName>
        <fullName evidence="4 7">Signal peptidase I</fullName>
        <ecNumber evidence="4 7">3.4.21.89</ecNumber>
    </recommendedName>
</protein>
<dbReference type="InterPro" id="IPR000223">
    <property type="entry name" value="Pept_S26A_signal_pept_1"/>
</dbReference>
<evidence type="ECO:0000256" key="7">
    <source>
        <dbReference type="RuleBase" id="RU362042"/>
    </source>
</evidence>
<dbReference type="PANTHER" id="PTHR43390:SF1">
    <property type="entry name" value="CHLOROPLAST PROCESSING PEPTIDASE"/>
    <property type="match status" value="1"/>
</dbReference>
<accession>A0A7D7WE16</accession>
<dbReference type="EC" id="3.4.21.89" evidence="4 7"/>
<dbReference type="GO" id="GO:0006465">
    <property type="term" value="P:signal peptide processing"/>
    <property type="evidence" value="ECO:0007669"/>
    <property type="project" value="InterPro"/>
</dbReference>
<keyword evidence="7" id="KW-0645">Protease</keyword>
<keyword evidence="7" id="KW-1133">Transmembrane helix</keyword>
<evidence type="ECO:0000256" key="4">
    <source>
        <dbReference type="ARBA" id="ARBA00013208"/>
    </source>
</evidence>
<dbReference type="GO" id="GO:0005886">
    <property type="term" value="C:plasma membrane"/>
    <property type="evidence" value="ECO:0007669"/>
    <property type="project" value="UniProtKB-SubCell"/>
</dbReference>
<dbReference type="PROSITE" id="PS00761">
    <property type="entry name" value="SPASE_I_3"/>
    <property type="match status" value="1"/>
</dbReference>
<evidence type="ECO:0000256" key="5">
    <source>
        <dbReference type="ARBA" id="ARBA00022801"/>
    </source>
</evidence>
<evidence type="ECO:0000313" key="10">
    <source>
        <dbReference type="Proteomes" id="UP000515708"/>
    </source>
</evidence>
<comment type="similarity">
    <text evidence="3 7">Belongs to the peptidase S26 family.</text>
</comment>
<feature type="transmembrane region" description="Helical" evidence="7">
    <location>
        <begin position="33"/>
        <end position="52"/>
    </location>
</feature>
<dbReference type="Gene3D" id="2.10.109.10">
    <property type="entry name" value="Umud Fragment, subunit A"/>
    <property type="match status" value="1"/>
</dbReference>
<dbReference type="AlphaFoldDB" id="A0A7D7WE16"/>
<dbReference type="InterPro" id="IPR019758">
    <property type="entry name" value="Pept_S26A_signal_pept_1_CS"/>
</dbReference>
<dbReference type="PRINTS" id="PR00727">
    <property type="entry name" value="LEADERPTASE"/>
</dbReference>
<comment type="subcellular location">
    <subcellularLocation>
        <location evidence="2">Cell membrane</location>
        <topology evidence="2">Single-pass type II membrane protein</topology>
    </subcellularLocation>
    <subcellularLocation>
        <location evidence="7">Membrane</location>
        <topology evidence="7">Single-pass type II membrane protein</topology>
    </subcellularLocation>
</comment>
<keyword evidence="7" id="KW-0472">Membrane</keyword>
<name>A0A7D7WE16_9MICO</name>
<evidence type="ECO:0000313" key="9">
    <source>
        <dbReference type="EMBL" id="QMU97417.1"/>
    </source>
</evidence>
<evidence type="ECO:0000256" key="2">
    <source>
        <dbReference type="ARBA" id="ARBA00004401"/>
    </source>
</evidence>
<feature type="domain" description="Peptidase S26" evidence="8">
    <location>
        <begin position="37"/>
        <end position="240"/>
    </location>
</feature>
<dbReference type="InterPro" id="IPR036286">
    <property type="entry name" value="LexA/Signal_pep-like_sf"/>
</dbReference>
<dbReference type="PANTHER" id="PTHR43390">
    <property type="entry name" value="SIGNAL PEPTIDASE I"/>
    <property type="match status" value="1"/>
</dbReference>
<keyword evidence="7" id="KW-0812">Transmembrane</keyword>
<dbReference type="RefSeq" id="WP_182252415.1">
    <property type="nucleotide sequence ID" value="NZ_CP043732.1"/>
</dbReference>
<dbReference type="NCBIfam" id="TIGR02227">
    <property type="entry name" value="sigpep_I_bact"/>
    <property type="match status" value="1"/>
</dbReference>
<evidence type="ECO:0000256" key="3">
    <source>
        <dbReference type="ARBA" id="ARBA00009370"/>
    </source>
</evidence>
<evidence type="ECO:0000256" key="6">
    <source>
        <dbReference type="PIRSR" id="PIRSR600223-1"/>
    </source>
</evidence>
<sequence length="249" mass="26959">MSTPAPDAPEDARSADAPDAVKPPLWRRITGSFWFHLVAAFAVTGLLLTFVAKPYVVPSGSMEQTLQVGDRVLVDRLAYVGGDPQKGDVIVFDAGAEWDTGTSPEEPPLKAFARWVGEATGFGPSGRHTLVKRVIGTPGQTVACCSAKGEILVDGEPLDEPYVHDDLAFDQGILDCTTAPRSARCFDEVTVPEGRYLMLGDHRSNSADSAVACRTDDARSDCWRWAEHDGIVGRVGVILWPVPRWSLVR</sequence>
<dbReference type="EMBL" id="CP043732">
    <property type="protein sequence ID" value="QMU97417.1"/>
    <property type="molecule type" value="Genomic_DNA"/>
</dbReference>
<evidence type="ECO:0000256" key="1">
    <source>
        <dbReference type="ARBA" id="ARBA00000677"/>
    </source>
</evidence>
<organism evidence="9 10">
    <name type="scientific">Microbacterium esteraromaticum</name>
    <dbReference type="NCBI Taxonomy" id="57043"/>
    <lineage>
        <taxon>Bacteria</taxon>
        <taxon>Bacillati</taxon>
        <taxon>Actinomycetota</taxon>
        <taxon>Actinomycetes</taxon>
        <taxon>Micrococcales</taxon>
        <taxon>Microbacteriaceae</taxon>
        <taxon>Microbacterium</taxon>
    </lineage>
</organism>
<dbReference type="CDD" id="cd06530">
    <property type="entry name" value="S26_SPase_I"/>
    <property type="match status" value="1"/>
</dbReference>
<keyword evidence="5 7" id="KW-0378">Hydrolase</keyword>
<evidence type="ECO:0000259" key="8">
    <source>
        <dbReference type="Pfam" id="PF10502"/>
    </source>
</evidence>
<dbReference type="SUPFAM" id="SSF51306">
    <property type="entry name" value="LexA/Signal peptidase"/>
    <property type="match status" value="1"/>
</dbReference>
<feature type="active site" evidence="6">
    <location>
        <position position="132"/>
    </location>
</feature>
<proteinExistence type="inferred from homology"/>
<dbReference type="Proteomes" id="UP000515708">
    <property type="component" value="Chromosome"/>
</dbReference>
<feature type="active site" evidence="6">
    <location>
        <position position="61"/>
    </location>
</feature>
<dbReference type="Pfam" id="PF10502">
    <property type="entry name" value="Peptidase_S26"/>
    <property type="match status" value="1"/>
</dbReference>
<gene>
    <name evidence="9" type="primary">lepB</name>
    <name evidence="9" type="ORF">FVO59_09455</name>
</gene>
<dbReference type="InterPro" id="IPR019533">
    <property type="entry name" value="Peptidase_S26"/>
</dbReference>
<dbReference type="GO" id="GO:0004252">
    <property type="term" value="F:serine-type endopeptidase activity"/>
    <property type="evidence" value="ECO:0007669"/>
    <property type="project" value="InterPro"/>
</dbReference>